<evidence type="ECO:0000256" key="3">
    <source>
        <dbReference type="ARBA" id="ARBA00022692"/>
    </source>
</evidence>
<keyword evidence="5 7" id="KW-1133">Transmembrane helix</keyword>
<keyword evidence="3 7" id="KW-0812">Transmembrane</keyword>
<evidence type="ECO:0000259" key="8">
    <source>
        <dbReference type="Pfam" id="PF01490"/>
    </source>
</evidence>
<comment type="caution">
    <text evidence="9">The sequence shown here is derived from an EMBL/GenBank/DDBJ whole genome shotgun (WGS) entry which is preliminary data.</text>
</comment>
<name>A0A6A3CSG5_HIBSY</name>
<dbReference type="EMBL" id="VEPZ02000209">
    <property type="protein sequence ID" value="KAE8730148.1"/>
    <property type="molecule type" value="Genomic_DNA"/>
</dbReference>
<comment type="subcellular location">
    <subcellularLocation>
        <location evidence="1">Membrane</location>
    </subcellularLocation>
</comment>
<feature type="transmembrane region" description="Helical" evidence="7">
    <location>
        <begin position="216"/>
        <end position="240"/>
    </location>
</feature>
<feature type="domain" description="Amino acid transporter transmembrane" evidence="8">
    <location>
        <begin position="80"/>
        <end position="171"/>
    </location>
</feature>
<protein>
    <recommendedName>
        <fullName evidence="8">Amino acid transporter transmembrane domain-containing protein</fullName>
    </recommendedName>
</protein>
<keyword evidence="4" id="KW-0029">Amino-acid transport</keyword>
<keyword evidence="2" id="KW-0813">Transport</keyword>
<evidence type="ECO:0000256" key="4">
    <source>
        <dbReference type="ARBA" id="ARBA00022970"/>
    </source>
</evidence>
<evidence type="ECO:0000256" key="2">
    <source>
        <dbReference type="ARBA" id="ARBA00022448"/>
    </source>
</evidence>
<evidence type="ECO:0000256" key="5">
    <source>
        <dbReference type="ARBA" id="ARBA00022989"/>
    </source>
</evidence>
<sequence>MRRPSTSGFPSHLTGMLNGGILHGGAGVLSLPYAMAQFGWYHELGQYAFGEKLENQANIFHHDFRLSPLFSFPSPELQLHIRCLTGCCSHVIELLYHCLGASVAKGVQPNVHYSYKASSTSGKVFDFFTGLGEIAFAYAGHNVVFEIQATIPSTPEKPSKGPMLKANMFIVIHVIGSYQEGSYLRLVPGNHACLFPGFGASMYHLAHHMQTQKIQLNLICIILGVLLMVLSPIGGLQSIIVSAKDYQFFS</sequence>
<keyword evidence="10" id="KW-1185">Reference proteome</keyword>
<evidence type="ECO:0000256" key="6">
    <source>
        <dbReference type="ARBA" id="ARBA00023136"/>
    </source>
</evidence>
<dbReference type="GO" id="GO:0016020">
    <property type="term" value="C:membrane"/>
    <property type="evidence" value="ECO:0007669"/>
    <property type="project" value="UniProtKB-SubCell"/>
</dbReference>
<accession>A0A6A3CSG5</accession>
<dbReference type="AlphaFoldDB" id="A0A6A3CSG5"/>
<evidence type="ECO:0000313" key="9">
    <source>
        <dbReference type="EMBL" id="KAE8730148.1"/>
    </source>
</evidence>
<evidence type="ECO:0000256" key="7">
    <source>
        <dbReference type="SAM" id="Phobius"/>
    </source>
</evidence>
<dbReference type="GO" id="GO:0006865">
    <property type="term" value="P:amino acid transport"/>
    <property type="evidence" value="ECO:0007669"/>
    <property type="project" value="UniProtKB-KW"/>
</dbReference>
<dbReference type="Pfam" id="PF01490">
    <property type="entry name" value="Aa_trans"/>
    <property type="match status" value="1"/>
</dbReference>
<proteinExistence type="predicted"/>
<dbReference type="Proteomes" id="UP000436088">
    <property type="component" value="Unassembled WGS sequence"/>
</dbReference>
<keyword evidence="6 7" id="KW-0472">Membrane</keyword>
<organism evidence="9 10">
    <name type="scientific">Hibiscus syriacus</name>
    <name type="common">Rose of Sharon</name>
    <dbReference type="NCBI Taxonomy" id="106335"/>
    <lineage>
        <taxon>Eukaryota</taxon>
        <taxon>Viridiplantae</taxon>
        <taxon>Streptophyta</taxon>
        <taxon>Embryophyta</taxon>
        <taxon>Tracheophyta</taxon>
        <taxon>Spermatophyta</taxon>
        <taxon>Magnoliopsida</taxon>
        <taxon>eudicotyledons</taxon>
        <taxon>Gunneridae</taxon>
        <taxon>Pentapetalae</taxon>
        <taxon>rosids</taxon>
        <taxon>malvids</taxon>
        <taxon>Malvales</taxon>
        <taxon>Malvaceae</taxon>
        <taxon>Malvoideae</taxon>
        <taxon>Hibiscus</taxon>
    </lineage>
</organism>
<evidence type="ECO:0000313" key="10">
    <source>
        <dbReference type="Proteomes" id="UP000436088"/>
    </source>
</evidence>
<reference evidence="9" key="1">
    <citation type="submission" date="2019-09" db="EMBL/GenBank/DDBJ databases">
        <title>Draft genome information of white flower Hibiscus syriacus.</title>
        <authorList>
            <person name="Kim Y.-M."/>
        </authorList>
    </citation>
    <scope>NUCLEOTIDE SEQUENCE [LARGE SCALE GENOMIC DNA]</scope>
    <source>
        <strain evidence="9">YM2019G1</strain>
    </source>
</reference>
<dbReference type="PANTHER" id="PTHR48017">
    <property type="entry name" value="OS05G0424000 PROTEIN-RELATED"/>
    <property type="match status" value="1"/>
</dbReference>
<evidence type="ECO:0000256" key="1">
    <source>
        <dbReference type="ARBA" id="ARBA00004370"/>
    </source>
</evidence>
<gene>
    <name evidence="9" type="ORF">F3Y22_tig00003041pilonHSYRG00978</name>
</gene>
<dbReference type="InterPro" id="IPR013057">
    <property type="entry name" value="AA_transpt_TM"/>
</dbReference>